<evidence type="ECO:0000313" key="5">
    <source>
        <dbReference type="Proteomes" id="UP000292859"/>
    </source>
</evidence>
<name>A0A238UMK8_9RHOB</name>
<reference evidence="4" key="2">
    <citation type="submission" date="2017-06" db="EMBL/GenBank/DDBJ databases">
        <authorList>
            <person name="Varghese N."/>
            <person name="Submissions S."/>
        </authorList>
    </citation>
    <scope>NUCLEOTIDE SEQUENCE [LARGE SCALE GENOMIC DNA]</scope>
    <source>
        <strain evidence="4">DSM 26170</strain>
    </source>
</reference>
<evidence type="ECO:0000259" key="1">
    <source>
        <dbReference type="PROSITE" id="PS50925"/>
    </source>
</evidence>
<feature type="domain" description="BLUF" evidence="1">
    <location>
        <begin position="48"/>
        <end position="139"/>
    </location>
</feature>
<evidence type="ECO:0000313" key="3">
    <source>
        <dbReference type="EMBL" id="TBN53065.1"/>
    </source>
</evidence>
<dbReference type="InterPro" id="IPR007024">
    <property type="entry name" value="BLUF_domain"/>
</dbReference>
<reference evidence="3 5" key="3">
    <citation type="submission" date="2019-02" db="EMBL/GenBank/DDBJ databases">
        <authorList>
            <person name="Zhang G."/>
        </authorList>
    </citation>
    <scope>NUCLEOTIDE SEQUENCE [LARGE SCALE GENOMIC DNA]</scope>
    <source>
        <strain evidence="3 5">CMB17</strain>
    </source>
</reference>
<accession>A0A238UMK8</accession>
<dbReference type="EMBL" id="SIRL01000001">
    <property type="protein sequence ID" value="TBN53065.1"/>
    <property type="molecule type" value="Genomic_DNA"/>
</dbReference>
<protein>
    <submittedName>
        <fullName evidence="3">BLUF domain-containing protein</fullName>
    </submittedName>
    <submittedName>
        <fullName evidence="2">Sensors of blue-light using FAD</fullName>
    </submittedName>
</protein>
<proteinExistence type="predicted"/>
<reference evidence="2" key="1">
    <citation type="submission" date="2017-06" db="EMBL/GenBank/DDBJ databases">
        <authorList>
            <person name="Kim H.J."/>
            <person name="Triplett B.A."/>
        </authorList>
    </citation>
    <scope>NUCLEOTIDE SEQUENCE [LARGE SCALE GENOMIC DNA]</scope>
    <source>
        <strain evidence="2">DSM 26170</strain>
    </source>
</reference>
<dbReference type="Pfam" id="PF04940">
    <property type="entry name" value="BLUF"/>
    <property type="match status" value="1"/>
</dbReference>
<dbReference type="SUPFAM" id="SSF54975">
    <property type="entry name" value="Acylphosphatase/BLUF domain-like"/>
    <property type="match status" value="1"/>
</dbReference>
<dbReference type="Gene3D" id="3.30.70.100">
    <property type="match status" value="1"/>
</dbReference>
<dbReference type="Proteomes" id="UP000198409">
    <property type="component" value="Unassembled WGS sequence"/>
</dbReference>
<sequence length="180" mass="21217">MDFWLQMMKDRQKSEECLMQKNFNPVGPLARQPLPDGHLWNPVTDDRLGYCLYRSMARPKLERDDLDAILDRARHRNRLHGLTGCLHFENGNFFQWLEGPWRQVFRLVDILRDDDRHMNMTVLDQGSLDQRLFTDWEMRFSDREAASLFDWLADWGSRMDDDGGVDPGQVGAFLRSVKTV</sequence>
<gene>
    <name evidence="3" type="ORF">EYF88_02370</name>
    <name evidence="2" type="ORF">SAMN06265378_101150</name>
</gene>
<dbReference type="AlphaFoldDB" id="A0A238UMK8"/>
<evidence type="ECO:0000313" key="4">
    <source>
        <dbReference type="Proteomes" id="UP000198409"/>
    </source>
</evidence>
<dbReference type="InterPro" id="IPR036046">
    <property type="entry name" value="Acylphosphatase-like_dom_sf"/>
</dbReference>
<dbReference type="EMBL" id="FZNM01000001">
    <property type="protein sequence ID" value="SNR23342.1"/>
    <property type="molecule type" value="Genomic_DNA"/>
</dbReference>
<dbReference type="GO" id="GO:0071949">
    <property type="term" value="F:FAD binding"/>
    <property type="evidence" value="ECO:0007669"/>
    <property type="project" value="InterPro"/>
</dbReference>
<dbReference type="GO" id="GO:0009882">
    <property type="term" value="F:blue light photoreceptor activity"/>
    <property type="evidence" value="ECO:0007669"/>
    <property type="project" value="InterPro"/>
</dbReference>
<dbReference type="OrthoDB" id="196105at2"/>
<dbReference type="PROSITE" id="PS50925">
    <property type="entry name" value="BLUF"/>
    <property type="match status" value="1"/>
</dbReference>
<evidence type="ECO:0000313" key="2">
    <source>
        <dbReference type="EMBL" id="SNR23342.1"/>
    </source>
</evidence>
<dbReference type="Proteomes" id="UP000292859">
    <property type="component" value="Unassembled WGS sequence"/>
</dbReference>
<keyword evidence="5" id="KW-1185">Reference proteome</keyword>
<dbReference type="SMART" id="SM01034">
    <property type="entry name" value="BLUF"/>
    <property type="match status" value="1"/>
</dbReference>
<organism evidence="2 4">
    <name type="scientific">Paracoccus sediminis</name>
    <dbReference type="NCBI Taxonomy" id="1214787"/>
    <lineage>
        <taxon>Bacteria</taxon>
        <taxon>Pseudomonadati</taxon>
        <taxon>Pseudomonadota</taxon>
        <taxon>Alphaproteobacteria</taxon>
        <taxon>Rhodobacterales</taxon>
        <taxon>Paracoccaceae</taxon>
        <taxon>Paracoccus</taxon>
    </lineage>
</organism>